<keyword evidence="1" id="KW-1133">Transmembrane helix</keyword>
<dbReference type="EMBL" id="JAMZMM010000005">
    <property type="protein sequence ID" value="MCP2727048.1"/>
    <property type="molecule type" value="Genomic_DNA"/>
</dbReference>
<name>A0AAE3KLV0_9CYAN</name>
<dbReference type="RefSeq" id="WP_254009866.1">
    <property type="nucleotide sequence ID" value="NZ_JAMZMM010000005.1"/>
</dbReference>
<protein>
    <submittedName>
        <fullName evidence="2">Uncharacterized protein</fullName>
    </submittedName>
</protein>
<feature type="transmembrane region" description="Helical" evidence="1">
    <location>
        <begin position="82"/>
        <end position="102"/>
    </location>
</feature>
<organism evidence="2 3">
    <name type="scientific">Limnofasciculus baicalensis BBK-W-15</name>
    <dbReference type="NCBI Taxonomy" id="2699891"/>
    <lineage>
        <taxon>Bacteria</taxon>
        <taxon>Bacillati</taxon>
        <taxon>Cyanobacteriota</taxon>
        <taxon>Cyanophyceae</taxon>
        <taxon>Coleofasciculales</taxon>
        <taxon>Coleofasciculaceae</taxon>
        <taxon>Limnofasciculus</taxon>
        <taxon>Limnofasciculus baicalensis</taxon>
    </lineage>
</organism>
<feature type="transmembrane region" description="Helical" evidence="1">
    <location>
        <begin position="51"/>
        <end position="76"/>
    </location>
</feature>
<keyword evidence="1" id="KW-0812">Transmembrane</keyword>
<gene>
    <name evidence="2" type="ORF">NJ959_00975</name>
</gene>
<dbReference type="AlphaFoldDB" id="A0AAE3KLV0"/>
<sequence length="123" mass="13463">MYILPEPPYFLLVVGLFAGITCGAAFEATLKQKVQEWSKNRSTRNLVEMRGNQLFVPFVGICVGICVFLSAGLEIFSLPMSLGYAISIPLTLFIGSLIWSQLGKLLGELERGGSKALDLDSFE</sequence>
<accession>A0AAE3KLV0</accession>
<proteinExistence type="predicted"/>
<evidence type="ECO:0000313" key="2">
    <source>
        <dbReference type="EMBL" id="MCP2727048.1"/>
    </source>
</evidence>
<evidence type="ECO:0000313" key="3">
    <source>
        <dbReference type="Proteomes" id="UP001204953"/>
    </source>
</evidence>
<keyword evidence="3" id="KW-1185">Reference proteome</keyword>
<feature type="transmembrane region" description="Helical" evidence="1">
    <location>
        <begin position="12"/>
        <end position="30"/>
    </location>
</feature>
<keyword evidence="1" id="KW-0472">Membrane</keyword>
<evidence type="ECO:0000256" key="1">
    <source>
        <dbReference type="SAM" id="Phobius"/>
    </source>
</evidence>
<dbReference type="Proteomes" id="UP001204953">
    <property type="component" value="Unassembled WGS sequence"/>
</dbReference>
<reference evidence="2" key="1">
    <citation type="submission" date="2022-06" db="EMBL/GenBank/DDBJ databases">
        <title>New cyanobacteria of genus Symplocastrum in benthos of Lake Baikal.</title>
        <authorList>
            <person name="Sorokovikova E."/>
            <person name="Tikhonova I."/>
            <person name="Krasnopeev A."/>
            <person name="Evseev P."/>
            <person name="Gladkikh A."/>
            <person name="Belykh O."/>
        </authorList>
    </citation>
    <scope>NUCLEOTIDE SEQUENCE</scope>
    <source>
        <strain evidence="2">BBK-W-15</strain>
    </source>
</reference>
<comment type="caution">
    <text evidence="2">The sequence shown here is derived from an EMBL/GenBank/DDBJ whole genome shotgun (WGS) entry which is preliminary data.</text>
</comment>